<accession>A0A5N6RUW5</accession>
<feature type="region of interest" description="Disordered" evidence="1">
    <location>
        <begin position="1"/>
        <end position="59"/>
    </location>
</feature>
<feature type="compositionally biased region" description="Basic residues" evidence="1">
    <location>
        <begin position="19"/>
        <end position="33"/>
    </location>
</feature>
<sequence length="106" mass="11241">MDRGSAGGMAQLAAETVRKSRSGLKKTRSKPPKTRSTIRFFGKAMGSDGEGLNGGGLSGDKLRDGLDGGCRLDKMLAHNYFLLLLQHANIEAVVVAKVQSPVAKIE</sequence>
<gene>
    <name evidence="2" type="ORF">FH972_020482</name>
</gene>
<evidence type="ECO:0000256" key="1">
    <source>
        <dbReference type="SAM" id="MobiDB-lite"/>
    </source>
</evidence>
<evidence type="ECO:0000313" key="3">
    <source>
        <dbReference type="Proteomes" id="UP000327013"/>
    </source>
</evidence>
<organism evidence="2 3">
    <name type="scientific">Carpinus fangiana</name>
    <dbReference type="NCBI Taxonomy" id="176857"/>
    <lineage>
        <taxon>Eukaryota</taxon>
        <taxon>Viridiplantae</taxon>
        <taxon>Streptophyta</taxon>
        <taxon>Embryophyta</taxon>
        <taxon>Tracheophyta</taxon>
        <taxon>Spermatophyta</taxon>
        <taxon>Magnoliopsida</taxon>
        <taxon>eudicotyledons</taxon>
        <taxon>Gunneridae</taxon>
        <taxon>Pentapetalae</taxon>
        <taxon>rosids</taxon>
        <taxon>fabids</taxon>
        <taxon>Fagales</taxon>
        <taxon>Betulaceae</taxon>
        <taxon>Carpinus</taxon>
    </lineage>
</organism>
<name>A0A5N6RUW5_9ROSI</name>
<keyword evidence="3" id="KW-1185">Reference proteome</keyword>
<dbReference type="AlphaFoldDB" id="A0A5N6RUW5"/>
<reference evidence="2 3" key="1">
    <citation type="submission" date="2019-06" db="EMBL/GenBank/DDBJ databases">
        <title>A chromosomal-level reference genome of Carpinus fangiana (Coryloideae, Betulaceae).</title>
        <authorList>
            <person name="Yang X."/>
            <person name="Wang Z."/>
            <person name="Zhang L."/>
            <person name="Hao G."/>
            <person name="Liu J."/>
            <person name="Yang Y."/>
        </authorList>
    </citation>
    <scope>NUCLEOTIDE SEQUENCE [LARGE SCALE GENOMIC DNA]</scope>
    <source>
        <strain evidence="2">Cfa_2016G</strain>
        <tissue evidence="2">Leaf</tissue>
    </source>
</reference>
<evidence type="ECO:0000313" key="2">
    <source>
        <dbReference type="EMBL" id="KAE8125707.1"/>
    </source>
</evidence>
<dbReference type="EMBL" id="CM017328">
    <property type="protein sequence ID" value="KAE8125707.1"/>
    <property type="molecule type" value="Genomic_DNA"/>
</dbReference>
<proteinExistence type="predicted"/>
<feature type="compositionally biased region" description="Gly residues" evidence="1">
    <location>
        <begin position="48"/>
        <end position="58"/>
    </location>
</feature>
<dbReference type="Proteomes" id="UP000327013">
    <property type="component" value="Chromosome 8"/>
</dbReference>
<protein>
    <submittedName>
        <fullName evidence="2">Uncharacterized protein</fullName>
    </submittedName>
</protein>